<dbReference type="PANTHER" id="PTHR37841:SF1">
    <property type="entry name" value="DUF3298 DOMAIN-CONTAINING PROTEIN"/>
    <property type="match status" value="1"/>
</dbReference>
<dbReference type="HOGENOM" id="CLU_701953_0_0_12"/>
<name>M2CM91_TREDN</name>
<reference evidence="1" key="1">
    <citation type="submission" date="2012-01" db="EMBL/GenBank/DDBJ databases">
        <title>The Genome Sequence of Treponema denticola H1-T.</title>
        <authorList>
            <consortium name="The Broad Institute Genome Sequencing Platform"/>
            <person name="Earl A."/>
            <person name="Ward D."/>
            <person name="Feldgarden M."/>
            <person name="Gevers D."/>
            <person name="Blanton J.M."/>
            <person name="Fenno C.J."/>
            <person name="Baranova O.V."/>
            <person name="Mathney J."/>
            <person name="Dewhirst F.E."/>
            <person name="Izard J."/>
            <person name="Young S.K."/>
            <person name="Zeng Q."/>
            <person name="Gargeya S."/>
            <person name="Fitzgerald M."/>
            <person name="Haas B."/>
            <person name="Abouelleil A."/>
            <person name="Alvarado L."/>
            <person name="Arachchi H.M."/>
            <person name="Berlin A."/>
            <person name="Chapman S.B."/>
            <person name="Gearin G."/>
            <person name="Goldberg J."/>
            <person name="Griggs A."/>
            <person name="Gujja S."/>
            <person name="Hansen M."/>
            <person name="Heiman D."/>
            <person name="Howarth C."/>
            <person name="Larimer J."/>
            <person name="Lui A."/>
            <person name="MacDonald P.J.P."/>
            <person name="McCowen C."/>
            <person name="Montmayeur A."/>
            <person name="Murphy C."/>
            <person name="Neiman D."/>
            <person name="Pearson M."/>
            <person name="Priest M."/>
            <person name="Roberts A."/>
            <person name="Saif S."/>
            <person name="Shea T."/>
            <person name="Sisk P."/>
            <person name="Stolte C."/>
            <person name="Sykes S."/>
            <person name="Wortman J."/>
            <person name="Nusbaum C."/>
            <person name="Birren B."/>
        </authorList>
    </citation>
    <scope>NUCLEOTIDE SEQUENCE [LARGE SCALE GENOMIC DNA]</scope>
    <source>
        <strain evidence="1">H1-T</strain>
    </source>
</reference>
<gene>
    <name evidence="1" type="ORF">HMPREF9725_00227</name>
</gene>
<dbReference type="EMBL" id="AGDW01000001">
    <property type="protein sequence ID" value="EMB34688.1"/>
    <property type="molecule type" value="Genomic_DNA"/>
</dbReference>
<evidence type="ECO:0000313" key="1">
    <source>
        <dbReference type="EMBL" id="EMB34688.1"/>
    </source>
</evidence>
<proteinExistence type="predicted"/>
<organism evidence="1">
    <name type="scientific">Treponema denticola H1-T</name>
    <dbReference type="NCBI Taxonomy" id="999431"/>
    <lineage>
        <taxon>Bacteria</taxon>
        <taxon>Pseudomonadati</taxon>
        <taxon>Spirochaetota</taxon>
        <taxon>Spirochaetia</taxon>
        <taxon>Spirochaetales</taxon>
        <taxon>Treponemataceae</taxon>
        <taxon>Treponema</taxon>
    </lineage>
</organism>
<dbReference type="SUPFAM" id="SSF69360">
    <property type="entry name" value="Cell wall binding repeat"/>
    <property type="match status" value="1"/>
</dbReference>
<protein>
    <recommendedName>
        <fullName evidence="2">WG repeat-containing protein</fullName>
    </recommendedName>
</protein>
<dbReference type="PATRIC" id="fig|999431.4.peg.234"/>
<accession>M2CM91</accession>
<dbReference type="AlphaFoldDB" id="M2CM91"/>
<comment type="caution">
    <text evidence="1">The sequence shown here is derived from an EMBL/GenBank/DDBJ whole genome shotgun (WGS) entry which is preliminary data.</text>
</comment>
<dbReference type="Pfam" id="PF14903">
    <property type="entry name" value="WG_beta_rep"/>
    <property type="match status" value="4"/>
</dbReference>
<dbReference type="RefSeq" id="WP_002686988.1">
    <property type="nucleotide sequence ID" value="NZ_CM001794.1"/>
</dbReference>
<dbReference type="InterPro" id="IPR032774">
    <property type="entry name" value="WG_beta_rep"/>
</dbReference>
<dbReference type="PANTHER" id="PTHR37841">
    <property type="entry name" value="GLR2918 PROTEIN"/>
    <property type="match status" value="1"/>
</dbReference>
<sequence length="393" mass="45592">MEAIKERKIKDNLKRIILLLILLLGMGMTAQEPEDFNIFVQDSEGPWYQDFSFMSATPPDMTEHLTWKHNYKEVYYRYLQGIFIVSKDGNKYGLVDEKNTSITPLQYDEMDYFTYPDKIIWAKENGKWGALNYKGKTVIPFVYDSIKRPHSSLHFPTRLYAVESKGRWGFVDKDNKTIVPFIYDDANAFFSSYPVMDYTEVKKDNKWGAVNKEGKLTVPIIYDHLTCCRNNQYIAKRENKTGVVSGENEIIVPLEYDAVHSLKDKERVYTVVLNGLTGYIDNKGKILSLPRYEKAEDFRGGLAEVRENGKWGIMDDQGNLVAPCKYEAVKRFLFYDLIFVRYNNKWGVLSAEGKEIVPCKYYYIKDLEHPDTTIKAYSCGQGFEIDFSGKILK</sequence>
<dbReference type="Proteomes" id="UP000011708">
    <property type="component" value="Chromosome"/>
</dbReference>
<evidence type="ECO:0008006" key="2">
    <source>
        <dbReference type="Google" id="ProtNLM"/>
    </source>
</evidence>